<protein>
    <submittedName>
        <fullName evidence="5">ATP-binding cassette domain-containing protein</fullName>
    </submittedName>
</protein>
<accession>A0ABS5SEN6</accession>
<keyword evidence="3 5" id="KW-0067">ATP-binding</keyword>
<name>A0ABS5SEN6_9BACT</name>
<dbReference type="RefSeq" id="WP_214175830.1">
    <property type="nucleotide sequence ID" value="NZ_JAHCVK010000005.1"/>
</dbReference>
<dbReference type="GO" id="GO:0005524">
    <property type="term" value="F:ATP binding"/>
    <property type="evidence" value="ECO:0007669"/>
    <property type="project" value="UniProtKB-KW"/>
</dbReference>
<feature type="domain" description="ABC transporter" evidence="4">
    <location>
        <begin position="3"/>
        <end position="223"/>
    </location>
</feature>
<dbReference type="InterPro" id="IPR003593">
    <property type="entry name" value="AAA+_ATPase"/>
</dbReference>
<proteinExistence type="predicted"/>
<organism evidence="5 6">
    <name type="scientific">Geomobilimonas luticola</name>
    <dbReference type="NCBI Taxonomy" id="1114878"/>
    <lineage>
        <taxon>Bacteria</taxon>
        <taxon>Pseudomonadati</taxon>
        <taxon>Thermodesulfobacteriota</taxon>
        <taxon>Desulfuromonadia</taxon>
        <taxon>Geobacterales</taxon>
        <taxon>Geobacteraceae</taxon>
        <taxon>Geomobilimonas</taxon>
    </lineage>
</organism>
<dbReference type="Gene3D" id="3.40.50.300">
    <property type="entry name" value="P-loop containing nucleotide triphosphate hydrolases"/>
    <property type="match status" value="1"/>
</dbReference>
<dbReference type="PANTHER" id="PTHR42788">
    <property type="entry name" value="TAURINE IMPORT ATP-BINDING PROTEIN-RELATED"/>
    <property type="match status" value="1"/>
</dbReference>
<evidence type="ECO:0000256" key="3">
    <source>
        <dbReference type="ARBA" id="ARBA00022840"/>
    </source>
</evidence>
<evidence type="ECO:0000256" key="2">
    <source>
        <dbReference type="ARBA" id="ARBA00022741"/>
    </source>
</evidence>
<evidence type="ECO:0000313" key="5">
    <source>
        <dbReference type="EMBL" id="MBT0653831.1"/>
    </source>
</evidence>
<dbReference type="Pfam" id="PF00005">
    <property type="entry name" value="ABC_tran"/>
    <property type="match status" value="1"/>
</dbReference>
<dbReference type="PROSITE" id="PS00211">
    <property type="entry name" value="ABC_TRANSPORTER_1"/>
    <property type="match status" value="1"/>
</dbReference>
<gene>
    <name evidence="5" type="ORF">KI810_12245</name>
</gene>
<comment type="caution">
    <text evidence="5">The sequence shown here is derived from an EMBL/GenBank/DDBJ whole genome shotgun (WGS) entry which is preliminary data.</text>
</comment>
<evidence type="ECO:0000313" key="6">
    <source>
        <dbReference type="Proteomes" id="UP000756860"/>
    </source>
</evidence>
<sequence>MRVELQQIRKSYPLPGGDGTVAALDGVDLVIESGTLCILKGPSGSGKTTLLSVISGLSRPTSGSVLLDGTVVRNPLDRQRGMVAHGFQEAVFIPELTVVENLLLPALRCGDRLAVDRGERLLEAFGLGEMFDVPPAALSGGEKRRLNLARSLFLPPRLLLIDEPAAYLDDGWQVKAMEMIIREVRDARATLVMATHTPLPGDEGFRHILMHKGKVIDDGTSDY</sequence>
<evidence type="ECO:0000256" key="1">
    <source>
        <dbReference type="ARBA" id="ARBA00022448"/>
    </source>
</evidence>
<dbReference type="SMART" id="SM00382">
    <property type="entry name" value="AAA"/>
    <property type="match status" value="1"/>
</dbReference>
<dbReference type="InterPro" id="IPR027417">
    <property type="entry name" value="P-loop_NTPase"/>
</dbReference>
<dbReference type="InterPro" id="IPR017871">
    <property type="entry name" value="ABC_transporter-like_CS"/>
</dbReference>
<keyword evidence="6" id="KW-1185">Reference proteome</keyword>
<dbReference type="PROSITE" id="PS50893">
    <property type="entry name" value="ABC_TRANSPORTER_2"/>
    <property type="match status" value="1"/>
</dbReference>
<dbReference type="SUPFAM" id="SSF52540">
    <property type="entry name" value="P-loop containing nucleoside triphosphate hydrolases"/>
    <property type="match status" value="1"/>
</dbReference>
<dbReference type="PANTHER" id="PTHR42788:SF13">
    <property type="entry name" value="ALIPHATIC SULFONATES IMPORT ATP-BINDING PROTEIN SSUB"/>
    <property type="match status" value="1"/>
</dbReference>
<dbReference type="InterPro" id="IPR050166">
    <property type="entry name" value="ABC_transporter_ATP-bind"/>
</dbReference>
<keyword evidence="2" id="KW-0547">Nucleotide-binding</keyword>
<dbReference type="InterPro" id="IPR003439">
    <property type="entry name" value="ABC_transporter-like_ATP-bd"/>
</dbReference>
<dbReference type="EMBL" id="JAHCVK010000005">
    <property type="protein sequence ID" value="MBT0653831.1"/>
    <property type="molecule type" value="Genomic_DNA"/>
</dbReference>
<keyword evidence="1" id="KW-0813">Transport</keyword>
<evidence type="ECO:0000259" key="4">
    <source>
        <dbReference type="PROSITE" id="PS50893"/>
    </source>
</evidence>
<reference evidence="5 6" key="1">
    <citation type="submission" date="2021-05" db="EMBL/GenBank/DDBJ databases">
        <title>The draft genome of Geobacter luticola JCM 17780.</title>
        <authorList>
            <person name="Xu Z."/>
            <person name="Masuda Y."/>
            <person name="Itoh H."/>
            <person name="Senoo K."/>
        </authorList>
    </citation>
    <scope>NUCLEOTIDE SEQUENCE [LARGE SCALE GENOMIC DNA]</scope>
    <source>
        <strain evidence="5 6">JCM 17780</strain>
    </source>
</reference>
<dbReference type="Proteomes" id="UP000756860">
    <property type="component" value="Unassembled WGS sequence"/>
</dbReference>